<evidence type="ECO:0000256" key="2">
    <source>
        <dbReference type="SAM" id="SignalP"/>
    </source>
</evidence>
<protein>
    <recommendedName>
        <fullName evidence="3">DUF6287 domain-containing protein</fullName>
    </recommendedName>
</protein>
<keyword evidence="5" id="KW-1185">Reference proteome</keyword>
<feature type="signal peptide" evidence="2">
    <location>
        <begin position="1"/>
        <end position="21"/>
    </location>
</feature>
<gene>
    <name evidence="4" type="ORF">WDC_1196</name>
</gene>
<dbReference type="OrthoDB" id="2327946at2"/>
<name>A0A0D1A6B4_9LACO</name>
<dbReference type="RefSeq" id="WP_044010930.1">
    <property type="nucleotide sequence ID" value="NZ_AWTT01000027.1"/>
</dbReference>
<keyword evidence="2" id="KW-0732">Signal</keyword>
<accession>A0A0D1A6B4</accession>
<feature type="domain" description="DUF6287" evidence="3">
    <location>
        <begin position="205"/>
        <end position="235"/>
    </location>
</feature>
<dbReference type="Pfam" id="PF19804">
    <property type="entry name" value="DUF6287"/>
    <property type="match status" value="1"/>
</dbReference>
<dbReference type="STRING" id="1335616.WDC_1196"/>
<dbReference type="Proteomes" id="UP000032279">
    <property type="component" value="Unassembled WGS sequence"/>
</dbReference>
<proteinExistence type="predicted"/>
<dbReference type="EMBL" id="AWTT01000027">
    <property type="protein sequence ID" value="KIS03212.1"/>
    <property type="molecule type" value="Genomic_DNA"/>
</dbReference>
<dbReference type="AlphaFoldDB" id="A0A0D1A6B4"/>
<feature type="compositionally biased region" description="Low complexity" evidence="1">
    <location>
        <begin position="32"/>
        <end position="43"/>
    </location>
</feature>
<comment type="caution">
    <text evidence="4">The sequence shown here is derived from an EMBL/GenBank/DDBJ whole genome shotgun (WGS) entry which is preliminary data.</text>
</comment>
<dbReference type="PATRIC" id="fig|1335616.4.peg.1196"/>
<evidence type="ECO:0000256" key="1">
    <source>
        <dbReference type="SAM" id="MobiDB-lite"/>
    </source>
</evidence>
<organism evidence="4 5">
    <name type="scientific">Paucilactobacillus wasatchensis</name>
    <dbReference type="NCBI Taxonomy" id="1335616"/>
    <lineage>
        <taxon>Bacteria</taxon>
        <taxon>Bacillati</taxon>
        <taxon>Bacillota</taxon>
        <taxon>Bacilli</taxon>
        <taxon>Lactobacillales</taxon>
        <taxon>Lactobacillaceae</taxon>
        <taxon>Paucilactobacillus</taxon>
    </lineage>
</organism>
<dbReference type="PROSITE" id="PS51257">
    <property type="entry name" value="PROKAR_LIPOPROTEIN"/>
    <property type="match status" value="1"/>
</dbReference>
<feature type="chain" id="PRO_5038377928" description="DUF6287 domain-containing protein" evidence="2">
    <location>
        <begin position="22"/>
        <end position="279"/>
    </location>
</feature>
<evidence type="ECO:0000259" key="3">
    <source>
        <dbReference type="Pfam" id="PF19804"/>
    </source>
</evidence>
<dbReference type="InterPro" id="IPR046254">
    <property type="entry name" value="DUF6287"/>
</dbReference>
<reference evidence="4 5" key="1">
    <citation type="submission" date="2013-08" db="EMBL/GenBank/DDBJ databases">
        <title>Lactobacillus wasatchii sp. WDC04, a late gas producing bacteria isolated from aged chedder cheese.</title>
        <authorList>
            <person name="Oberg C.J."/>
            <person name="Culumber M."/>
            <person name="McMahon D.J."/>
            <person name="Broadbent J.R."/>
            <person name="Oberg T.S."/>
            <person name="Ortaki F."/>
        </authorList>
    </citation>
    <scope>NUCLEOTIDE SEQUENCE [LARGE SCALE GENOMIC DNA]</scope>
    <source>
        <strain evidence="4 5">WDC04</strain>
    </source>
</reference>
<sequence>MNNKKVITLALAVLLAFTLTACGKQTKKSDSSKATTTSQSVKKASAKKSSTKKDKTMNLTQIKKGNYSSLAGDWTEIRSGGRGQYTDGGDAQLSISANKISDGQISMQGQTLTDNVGSHDLSFQTKNNVLTTLLKDSASVATNWSVSFYPKGTTDNSKKQVGAVPNDQNVIIIWTSNNSYYEVFAQDSTSQATTATKSSSVTKKSLNLNQIAQNDFSSLVGTWKNETDGTTIVVTDKMMNKPAESPVASSKGVVVKVSGQADGDYPNVITTGSITNGYI</sequence>
<evidence type="ECO:0000313" key="5">
    <source>
        <dbReference type="Proteomes" id="UP000032279"/>
    </source>
</evidence>
<evidence type="ECO:0000313" key="4">
    <source>
        <dbReference type="EMBL" id="KIS03212.1"/>
    </source>
</evidence>
<feature type="region of interest" description="Disordered" evidence="1">
    <location>
        <begin position="28"/>
        <end position="55"/>
    </location>
</feature>